<dbReference type="SUPFAM" id="SSF53448">
    <property type="entry name" value="Nucleotide-diphospho-sugar transferases"/>
    <property type="match status" value="1"/>
</dbReference>
<accession>A0A1T4PJU7</accession>
<dbReference type="PANTHER" id="PTHR22916">
    <property type="entry name" value="GLYCOSYLTRANSFERASE"/>
    <property type="match status" value="1"/>
</dbReference>
<evidence type="ECO:0000259" key="1">
    <source>
        <dbReference type="Pfam" id="PF00535"/>
    </source>
</evidence>
<name>A0A1T4PJU7_9PORP</name>
<dbReference type="InterPro" id="IPR001173">
    <property type="entry name" value="Glyco_trans_2-like"/>
</dbReference>
<dbReference type="Gene3D" id="3.90.550.10">
    <property type="entry name" value="Spore Coat Polysaccharide Biosynthesis Protein SpsA, Chain A"/>
    <property type="match status" value="1"/>
</dbReference>
<dbReference type="GO" id="GO:0016758">
    <property type="term" value="F:hexosyltransferase activity"/>
    <property type="evidence" value="ECO:0007669"/>
    <property type="project" value="UniProtKB-ARBA"/>
</dbReference>
<protein>
    <submittedName>
        <fullName evidence="2">Glycosyl transferase family 2</fullName>
    </submittedName>
</protein>
<dbReference type="AlphaFoldDB" id="A0A1T4PJU7"/>
<feature type="domain" description="Glycosyltransferase 2-like" evidence="1">
    <location>
        <begin position="8"/>
        <end position="136"/>
    </location>
</feature>
<evidence type="ECO:0000313" key="3">
    <source>
        <dbReference type="Proteomes" id="UP000190121"/>
    </source>
</evidence>
<dbReference type="PANTHER" id="PTHR22916:SF3">
    <property type="entry name" value="UDP-GLCNAC:BETAGAL BETA-1,3-N-ACETYLGLUCOSAMINYLTRANSFERASE-LIKE PROTEIN 1"/>
    <property type="match status" value="1"/>
</dbReference>
<dbReference type="EMBL" id="FUXE01000017">
    <property type="protein sequence ID" value="SJZ91845.1"/>
    <property type="molecule type" value="Genomic_DNA"/>
</dbReference>
<dbReference type="Proteomes" id="UP000190121">
    <property type="component" value="Unassembled WGS sequence"/>
</dbReference>
<evidence type="ECO:0000313" key="2">
    <source>
        <dbReference type="EMBL" id="SJZ91845.1"/>
    </source>
</evidence>
<dbReference type="RefSeq" id="WP_078737389.1">
    <property type="nucleotide sequence ID" value="NZ_FUXE01000017.1"/>
</dbReference>
<proteinExistence type="predicted"/>
<sequence length="335" mass="39158">MEKLPLVSVLIPIYGVEAYVQEALRSVLIQDYPQMEVVLVDDCSPDQSVSLAQEVVERENPQHHRVKWLHHESNQGLAVARLSALHAAEGEYLFFLDSDDYWNSPSMVREVISQMMECSAHLAIFNYIEQRSRGSRKVKVLGIEDSLQQTVAYLKGEASAYLWNKCFLREDFLSKAAVWLPSCNLWEDLHNVPLYTFQTKRITYIDKYYLTYRRLPNSITNNLSPIARASVWAIHQDLMQRFYDLEYTDEEACKAVYEALEVNALLTHMIRLKTGSFKAYKEIARERTDWKEAISQRKGWSARWDAWVLFLNRIGCYRLGFALFRLKIHLIKMML</sequence>
<dbReference type="OrthoDB" id="1114838at2"/>
<dbReference type="CDD" id="cd00761">
    <property type="entry name" value="Glyco_tranf_GTA_type"/>
    <property type="match status" value="1"/>
</dbReference>
<reference evidence="3" key="1">
    <citation type="submission" date="2017-02" db="EMBL/GenBank/DDBJ databases">
        <authorList>
            <person name="Varghese N."/>
            <person name="Submissions S."/>
        </authorList>
    </citation>
    <scope>NUCLEOTIDE SEQUENCE [LARGE SCALE GENOMIC DNA]</scope>
    <source>
        <strain evidence="3">ATCC 51356</strain>
    </source>
</reference>
<dbReference type="Pfam" id="PF00535">
    <property type="entry name" value="Glycos_transf_2"/>
    <property type="match status" value="1"/>
</dbReference>
<keyword evidence="3" id="KW-1185">Reference proteome</keyword>
<keyword evidence="2" id="KW-0808">Transferase</keyword>
<organism evidence="2 3">
    <name type="scientific">Porphyromonas circumdentaria</name>
    <dbReference type="NCBI Taxonomy" id="29524"/>
    <lineage>
        <taxon>Bacteria</taxon>
        <taxon>Pseudomonadati</taxon>
        <taxon>Bacteroidota</taxon>
        <taxon>Bacteroidia</taxon>
        <taxon>Bacteroidales</taxon>
        <taxon>Porphyromonadaceae</taxon>
        <taxon>Porphyromonas</taxon>
    </lineage>
</organism>
<gene>
    <name evidence="2" type="ORF">SAMN02745171_01491</name>
</gene>
<dbReference type="STRING" id="29524.SAMN02745171_01491"/>
<dbReference type="InterPro" id="IPR029044">
    <property type="entry name" value="Nucleotide-diphossugar_trans"/>
</dbReference>